<keyword evidence="3" id="KW-1185">Reference proteome</keyword>
<reference evidence="2 3" key="1">
    <citation type="submission" date="2018-03" db="EMBL/GenBank/DDBJ databases">
        <title>Aquarubrobacter algicola gen. nov., sp. nov., a novel actinobacterium isolated from shallow eutrophic lake during the end of cyanobacterial harmful algal blooms.</title>
        <authorList>
            <person name="Chun S.J."/>
        </authorList>
    </citation>
    <scope>NUCLEOTIDE SEQUENCE [LARGE SCALE GENOMIC DNA]</scope>
    <source>
        <strain evidence="2 3">Seoho-28</strain>
    </source>
</reference>
<evidence type="ECO:0000313" key="3">
    <source>
        <dbReference type="Proteomes" id="UP000240739"/>
    </source>
</evidence>
<dbReference type="EMBL" id="PYYB01000002">
    <property type="protein sequence ID" value="PTL56441.1"/>
    <property type="molecule type" value="Genomic_DNA"/>
</dbReference>
<evidence type="ECO:0000313" key="2">
    <source>
        <dbReference type="EMBL" id="PTL56441.1"/>
    </source>
</evidence>
<sequence>MTRRLSALAAAATLSLSFAACGSDKKGETSEGETEGIQVTVGDLQYQVQMSRVLNPSEVEDKGLLQGVPIAKQTLPEGAEWFAVFVQARNNRDEPHASAEKFVIEDTLGEEFEPIEVDNPIAYKPELVPADGILPPPDSVASSFNTNGSMLLFQITRAALENRPLAFVIEDPEDPAKHAEVDLDI</sequence>
<dbReference type="AlphaFoldDB" id="A0A2T4UF83"/>
<evidence type="ECO:0000256" key="1">
    <source>
        <dbReference type="SAM" id="SignalP"/>
    </source>
</evidence>
<evidence type="ECO:0008006" key="4">
    <source>
        <dbReference type="Google" id="ProtNLM"/>
    </source>
</evidence>
<organism evidence="2 3">
    <name type="scientific">Paraconexibacter algicola</name>
    <dbReference type="NCBI Taxonomy" id="2133960"/>
    <lineage>
        <taxon>Bacteria</taxon>
        <taxon>Bacillati</taxon>
        <taxon>Actinomycetota</taxon>
        <taxon>Thermoleophilia</taxon>
        <taxon>Solirubrobacterales</taxon>
        <taxon>Paraconexibacteraceae</taxon>
        <taxon>Paraconexibacter</taxon>
    </lineage>
</organism>
<feature type="chain" id="PRO_5038490268" description="DUF4352 domain-containing protein" evidence="1">
    <location>
        <begin position="23"/>
        <end position="185"/>
    </location>
</feature>
<protein>
    <recommendedName>
        <fullName evidence="4">DUF4352 domain-containing protein</fullName>
    </recommendedName>
</protein>
<dbReference type="PROSITE" id="PS51257">
    <property type="entry name" value="PROKAR_LIPOPROTEIN"/>
    <property type="match status" value="1"/>
</dbReference>
<keyword evidence="1" id="KW-0732">Signal</keyword>
<dbReference type="OrthoDB" id="5242406at2"/>
<proteinExistence type="predicted"/>
<name>A0A2T4UF83_9ACTN</name>
<comment type="caution">
    <text evidence="2">The sequence shown here is derived from an EMBL/GenBank/DDBJ whole genome shotgun (WGS) entry which is preliminary data.</text>
</comment>
<accession>A0A2T4UF83</accession>
<gene>
    <name evidence="2" type="ORF">C7Y72_15890</name>
</gene>
<feature type="signal peptide" evidence="1">
    <location>
        <begin position="1"/>
        <end position="22"/>
    </location>
</feature>
<dbReference type="RefSeq" id="WP_107570160.1">
    <property type="nucleotide sequence ID" value="NZ_PYYB01000002.1"/>
</dbReference>
<dbReference type="Proteomes" id="UP000240739">
    <property type="component" value="Unassembled WGS sequence"/>
</dbReference>